<dbReference type="AlphaFoldDB" id="A0A285J275"/>
<evidence type="ECO:0000313" key="3">
    <source>
        <dbReference type="Proteomes" id="UP000231655"/>
    </source>
</evidence>
<keyword evidence="1" id="KW-0472">Membrane</keyword>
<reference evidence="2 3" key="1">
    <citation type="submission" date="2017-09" db="EMBL/GenBank/DDBJ databases">
        <authorList>
            <person name="Ehlers B."/>
            <person name="Leendertz F.H."/>
        </authorList>
    </citation>
    <scope>NUCLEOTIDE SEQUENCE [LARGE SCALE GENOMIC DNA]</scope>
    <source>
        <strain evidence="2 3">CGMCC 1.12662</strain>
    </source>
</reference>
<keyword evidence="1" id="KW-0812">Transmembrane</keyword>
<dbReference type="Proteomes" id="UP000231655">
    <property type="component" value="Unassembled WGS sequence"/>
</dbReference>
<feature type="transmembrane region" description="Helical" evidence="1">
    <location>
        <begin position="6"/>
        <end position="24"/>
    </location>
</feature>
<organism evidence="2 3">
    <name type="scientific">Pseudooceanicola antarcticus</name>
    <dbReference type="NCBI Taxonomy" id="1247613"/>
    <lineage>
        <taxon>Bacteria</taxon>
        <taxon>Pseudomonadati</taxon>
        <taxon>Pseudomonadota</taxon>
        <taxon>Alphaproteobacteria</taxon>
        <taxon>Rhodobacterales</taxon>
        <taxon>Paracoccaceae</taxon>
        <taxon>Pseudooceanicola</taxon>
    </lineage>
</organism>
<protein>
    <submittedName>
        <fullName evidence="2">Uncharacterized protein</fullName>
    </submittedName>
</protein>
<dbReference type="EMBL" id="OBEA01000005">
    <property type="protein sequence ID" value="SNY54420.1"/>
    <property type="molecule type" value="Genomic_DNA"/>
</dbReference>
<feature type="transmembrane region" description="Helical" evidence="1">
    <location>
        <begin position="31"/>
        <end position="51"/>
    </location>
</feature>
<sequence length="52" mass="5161">MGSVTISLWQLLVGAVCGVLAVLGARGSSRLVVGAVIGAAAAVLMDIARGYF</sequence>
<evidence type="ECO:0000313" key="2">
    <source>
        <dbReference type="EMBL" id="SNY54420.1"/>
    </source>
</evidence>
<gene>
    <name evidence="2" type="ORF">SAMN06297129_2821</name>
</gene>
<evidence type="ECO:0000256" key="1">
    <source>
        <dbReference type="SAM" id="Phobius"/>
    </source>
</evidence>
<accession>A0A285J275</accession>
<keyword evidence="1" id="KW-1133">Transmembrane helix</keyword>
<proteinExistence type="predicted"/>
<dbReference type="RefSeq" id="WP_157791713.1">
    <property type="nucleotide sequence ID" value="NZ_OBEA01000005.1"/>
</dbReference>
<name>A0A285J275_9RHOB</name>